<evidence type="ECO:0000313" key="3">
    <source>
        <dbReference type="Proteomes" id="UP000016160"/>
    </source>
</evidence>
<dbReference type="PANTHER" id="PTHR22916">
    <property type="entry name" value="GLYCOSYLTRANSFERASE"/>
    <property type="match status" value="1"/>
</dbReference>
<dbReference type="EMBL" id="HG315671">
    <property type="protein sequence ID" value="CDF80640.1"/>
    <property type="molecule type" value="Genomic_DNA"/>
</dbReference>
<reference evidence="2 3" key="1">
    <citation type="journal article" date="2013" name="Appl. Environ. Microbiol.">
        <title>The genome of the alga-associated marine flavobacterium Formosa agariphila KMM 3901T reveals a broad potential for degradation of algal polysaccharides.</title>
        <authorList>
            <person name="Mann A.J."/>
            <person name="Hahnke R.L."/>
            <person name="Huang S."/>
            <person name="Werner J."/>
            <person name="Xing P."/>
            <person name="Barbeyron T."/>
            <person name="Huettel B."/>
            <person name="Stueber K."/>
            <person name="Reinhardt R."/>
            <person name="Harder J."/>
            <person name="Gloeckner F.O."/>
            <person name="Amann R.I."/>
            <person name="Teeling H."/>
        </authorList>
    </citation>
    <scope>NUCLEOTIDE SEQUENCE [LARGE SCALE GENOMIC DNA]</scope>
    <source>
        <strain evidence="3">DSM 15362 / KCTC 12365 / LMG 23005 / KMM 3901</strain>
    </source>
</reference>
<dbReference type="OrthoDB" id="786280at2"/>
<protein>
    <submittedName>
        <fullName evidence="2">Glycosyltransferase (GT2)</fullName>
    </submittedName>
</protein>
<dbReference type="CDD" id="cd00761">
    <property type="entry name" value="Glyco_tranf_GTA_type"/>
    <property type="match status" value="1"/>
</dbReference>
<keyword evidence="2" id="KW-0808">Transferase</keyword>
<proteinExistence type="predicted"/>
<dbReference type="InterPro" id="IPR001173">
    <property type="entry name" value="Glyco_trans_2-like"/>
</dbReference>
<dbReference type="eggNOG" id="COG1215">
    <property type="taxonomic scope" value="Bacteria"/>
</dbReference>
<dbReference type="GO" id="GO:0016758">
    <property type="term" value="F:hexosyltransferase activity"/>
    <property type="evidence" value="ECO:0007669"/>
    <property type="project" value="UniProtKB-ARBA"/>
</dbReference>
<dbReference type="HOGENOM" id="CLU_025996_19_2_10"/>
<feature type="domain" description="Glycosyltransferase 2-like" evidence="1">
    <location>
        <begin position="4"/>
        <end position="170"/>
    </location>
</feature>
<name>T2KPG1_FORAG</name>
<evidence type="ECO:0000259" key="1">
    <source>
        <dbReference type="Pfam" id="PF00535"/>
    </source>
</evidence>
<dbReference type="RefSeq" id="WP_038531888.1">
    <property type="nucleotide sequence ID" value="NZ_HG315671.1"/>
</dbReference>
<dbReference type="SUPFAM" id="SSF53448">
    <property type="entry name" value="Nucleotide-diphospho-sugar transferases"/>
    <property type="match status" value="1"/>
</dbReference>
<dbReference type="Gene3D" id="3.90.550.10">
    <property type="entry name" value="Spore Coat Polysaccharide Biosynthesis Protein SpsA, Chain A"/>
    <property type="match status" value="1"/>
</dbReference>
<accession>T2KPG1</accession>
<gene>
    <name evidence="2" type="ORF">BN863_29280</name>
</gene>
<sequence length="319" mass="36457">MDISVIICCYNSESLLKETLFHVANQKGINDFNYEVILVDNNSKDNTSETARKIWDRYNTVINLKIVKESEPGLAYARKTGVLNSSADILIYCDDDNWLDENYLSISYKFMRDNPEVGALGGQSFGVLEGDEPAWWKEKASGYAVGQQQKNSGDITKRGGLWGAGVVIRKSIILELYKAGFNSLLVGRSGSKISSGDDSELSKWVILMGYKLWYLEELKFKHFIIQKRLTDDYVDKLYQGHFDASKTLRLYNVFIENVKIKESKSSYYSVLVGIYQSLRGVLKKDEFSKILGQIKLGNLYKVHPTIYEMFRVYNQVNKN</sequence>
<evidence type="ECO:0000313" key="2">
    <source>
        <dbReference type="EMBL" id="CDF80640.1"/>
    </source>
</evidence>
<dbReference type="STRING" id="1347342.BN863_29280"/>
<dbReference type="PATRIC" id="fig|1347342.6.peg.2946"/>
<dbReference type="Pfam" id="PF00535">
    <property type="entry name" value="Glycos_transf_2"/>
    <property type="match status" value="1"/>
</dbReference>
<keyword evidence="3" id="KW-1185">Reference proteome</keyword>
<organism evidence="2 3">
    <name type="scientific">Formosa agariphila (strain DSM 15362 / KCTC 12365 / LMG 23005 / KMM 3901 / M-2Alg 35-1)</name>
    <dbReference type="NCBI Taxonomy" id="1347342"/>
    <lineage>
        <taxon>Bacteria</taxon>
        <taxon>Pseudomonadati</taxon>
        <taxon>Bacteroidota</taxon>
        <taxon>Flavobacteriia</taxon>
        <taxon>Flavobacteriales</taxon>
        <taxon>Flavobacteriaceae</taxon>
        <taxon>Formosa</taxon>
    </lineage>
</organism>
<dbReference type="InterPro" id="IPR029044">
    <property type="entry name" value="Nucleotide-diphossugar_trans"/>
</dbReference>
<dbReference type="AlphaFoldDB" id="T2KPG1"/>
<dbReference type="Proteomes" id="UP000016160">
    <property type="component" value="Chromosome"/>
</dbReference>